<organism evidence="4 5">
    <name type="scientific">Hesseltinella vesiculosa</name>
    <dbReference type="NCBI Taxonomy" id="101127"/>
    <lineage>
        <taxon>Eukaryota</taxon>
        <taxon>Fungi</taxon>
        <taxon>Fungi incertae sedis</taxon>
        <taxon>Mucoromycota</taxon>
        <taxon>Mucoromycotina</taxon>
        <taxon>Mucoromycetes</taxon>
        <taxon>Mucorales</taxon>
        <taxon>Cunninghamellaceae</taxon>
        <taxon>Hesseltinella</taxon>
    </lineage>
</organism>
<feature type="region of interest" description="Disordered" evidence="1">
    <location>
        <begin position="158"/>
        <end position="182"/>
    </location>
</feature>
<keyword evidence="2" id="KW-1133">Transmembrane helix</keyword>
<dbReference type="STRING" id="101127.A0A1X2GK91"/>
<keyword evidence="2" id="KW-0472">Membrane</keyword>
<evidence type="ECO:0000256" key="2">
    <source>
        <dbReference type="SAM" id="Phobius"/>
    </source>
</evidence>
<keyword evidence="5" id="KW-1185">Reference proteome</keyword>
<dbReference type="AlphaFoldDB" id="A0A1X2GK91"/>
<keyword evidence="3" id="KW-0732">Signal</keyword>
<sequence length="341" mass="37015">MIITALMLTLIIQVQSTVLEKRQAVSNSNCGSTNNTIALCSPSASSSWYNSTYQAIVWNYNNPVFNRYETLSFYILQQIGNGSYQTIKSVNVQTASGIQVELIDDSWFPSVLPNNSPNVTRQVSAYIVGSTVDPANELANPLSIYPAPVPFIMIQNAHNTSSDNNTNSNNSTTTVSNSPTPPNNNLAIPGWAIAVIVVAGVAIIGTALGAYWFIRRYRRHRQQRKLAADSPPLATKHEQDPNSLASSPTSNLSSSHMIGTLKTAQSSSVHSFTPMLGSGSQRSNSSPTTERSPTLNTNRSKADAVLSSNDALMLADTFRKQLRKPEWHDENKNDALPPSSS</sequence>
<feature type="signal peptide" evidence="3">
    <location>
        <begin position="1"/>
        <end position="16"/>
    </location>
</feature>
<evidence type="ECO:0000256" key="1">
    <source>
        <dbReference type="SAM" id="MobiDB-lite"/>
    </source>
</evidence>
<feature type="region of interest" description="Disordered" evidence="1">
    <location>
        <begin position="225"/>
        <end position="341"/>
    </location>
</feature>
<proteinExistence type="predicted"/>
<evidence type="ECO:0000313" key="5">
    <source>
        <dbReference type="Proteomes" id="UP000242146"/>
    </source>
</evidence>
<evidence type="ECO:0000313" key="4">
    <source>
        <dbReference type="EMBL" id="ORX55013.1"/>
    </source>
</evidence>
<name>A0A1X2GK91_9FUNG</name>
<keyword evidence="2" id="KW-0812">Transmembrane</keyword>
<dbReference type="EMBL" id="MCGT01000012">
    <property type="protein sequence ID" value="ORX55013.1"/>
    <property type="molecule type" value="Genomic_DNA"/>
</dbReference>
<dbReference type="Proteomes" id="UP000242146">
    <property type="component" value="Unassembled WGS sequence"/>
</dbReference>
<feature type="compositionally biased region" description="Low complexity" evidence="1">
    <location>
        <begin position="159"/>
        <end position="182"/>
    </location>
</feature>
<feature type="compositionally biased region" description="Polar residues" evidence="1">
    <location>
        <begin position="262"/>
        <end position="271"/>
    </location>
</feature>
<reference evidence="4 5" key="1">
    <citation type="submission" date="2016-07" db="EMBL/GenBank/DDBJ databases">
        <title>Pervasive Adenine N6-methylation of Active Genes in Fungi.</title>
        <authorList>
            <consortium name="DOE Joint Genome Institute"/>
            <person name="Mondo S.J."/>
            <person name="Dannebaum R.O."/>
            <person name="Kuo R.C."/>
            <person name="Labutti K."/>
            <person name="Haridas S."/>
            <person name="Kuo A."/>
            <person name="Salamov A."/>
            <person name="Ahrendt S.R."/>
            <person name="Lipzen A."/>
            <person name="Sullivan W."/>
            <person name="Andreopoulos W.B."/>
            <person name="Clum A."/>
            <person name="Lindquist E."/>
            <person name="Daum C."/>
            <person name="Ramamoorthy G.K."/>
            <person name="Gryganskyi A."/>
            <person name="Culley D."/>
            <person name="Magnuson J.K."/>
            <person name="James T.Y."/>
            <person name="O'Malley M.A."/>
            <person name="Stajich J.E."/>
            <person name="Spatafora J.W."/>
            <person name="Visel A."/>
            <person name="Grigoriev I.V."/>
        </authorList>
    </citation>
    <scope>NUCLEOTIDE SEQUENCE [LARGE SCALE GENOMIC DNA]</scope>
    <source>
        <strain evidence="4 5">NRRL 3301</strain>
    </source>
</reference>
<feature type="compositionally biased region" description="Polar residues" evidence="1">
    <location>
        <begin position="278"/>
        <end position="299"/>
    </location>
</feature>
<feature type="compositionally biased region" description="Basic and acidic residues" evidence="1">
    <location>
        <begin position="317"/>
        <end position="333"/>
    </location>
</feature>
<dbReference type="OrthoDB" id="5594955at2759"/>
<protein>
    <recommendedName>
        <fullName evidence="6">Mid2 domain-containing protein</fullName>
    </recommendedName>
</protein>
<evidence type="ECO:0008006" key="6">
    <source>
        <dbReference type="Google" id="ProtNLM"/>
    </source>
</evidence>
<accession>A0A1X2GK91</accession>
<feature type="transmembrane region" description="Helical" evidence="2">
    <location>
        <begin position="191"/>
        <end position="214"/>
    </location>
</feature>
<feature type="compositionally biased region" description="Low complexity" evidence="1">
    <location>
        <begin position="241"/>
        <end position="255"/>
    </location>
</feature>
<gene>
    <name evidence="4" type="ORF">DM01DRAFT_1335305</name>
</gene>
<comment type="caution">
    <text evidence="4">The sequence shown here is derived from an EMBL/GenBank/DDBJ whole genome shotgun (WGS) entry which is preliminary data.</text>
</comment>
<feature type="chain" id="PRO_5012281541" description="Mid2 domain-containing protein" evidence="3">
    <location>
        <begin position="17"/>
        <end position="341"/>
    </location>
</feature>
<evidence type="ECO:0000256" key="3">
    <source>
        <dbReference type="SAM" id="SignalP"/>
    </source>
</evidence>